<gene>
    <name evidence="2" type="ORF">PBRA_009034</name>
    <name evidence="3" type="ORF">PLBR_LOCUS1599</name>
</gene>
<feature type="region of interest" description="Disordered" evidence="1">
    <location>
        <begin position="28"/>
        <end position="89"/>
    </location>
</feature>
<feature type="compositionally biased region" description="Low complexity" evidence="1">
    <location>
        <begin position="136"/>
        <end position="161"/>
    </location>
</feature>
<evidence type="ECO:0000256" key="1">
    <source>
        <dbReference type="SAM" id="MobiDB-lite"/>
    </source>
</evidence>
<keyword evidence="4" id="KW-1185">Reference proteome</keyword>
<feature type="compositionally biased region" description="Basic residues" evidence="1">
    <location>
        <begin position="163"/>
        <end position="183"/>
    </location>
</feature>
<evidence type="ECO:0000313" key="4">
    <source>
        <dbReference type="Proteomes" id="UP000039324"/>
    </source>
</evidence>
<name>A0A0G4J4D7_PLABS</name>
<sequence>MTIVAVPIDAFGRVAARHASDVGAQLAALDGSSSSSRKRKARPSASTSLVARHGGQEPSDDGDAALASAAIEDGEIVPPDVTRGAGGDVDRAARRQRLMSSIDFGKLGRPTHLRLDHPSLAKIPKRPPTIVYITGSSSRSSTSSNTSQDNQSANGNASASACGRRRTNTTDVRRHRVAVRPRHVVPSASVRAPVPRPSIGRSGRPTSGHRDRSTRHRRTP</sequence>
<reference evidence="2 4" key="1">
    <citation type="submission" date="2015-02" db="EMBL/GenBank/DDBJ databases">
        <authorList>
            <person name="Chooi Y.-H."/>
        </authorList>
    </citation>
    <scope>NUCLEOTIDE SEQUENCE [LARGE SCALE GENOMIC DNA]</scope>
    <source>
        <strain evidence="2">E3</strain>
    </source>
</reference>
<dbReference type="EMBL" id="OVEO01000002">
    <property type="protein sequence ID" value="SPQ94384.1"/>
    <property type="molecule type" value="Genomic_DNA"/>
</dbReference>
<dbReference type="AlphaFoldDB" id="A0A0G4J4D7"/>
<geneLocation type="mitochondrion" evidence="3"/>
<evidence type="ECO:0000313" key="2">
    <source>
        <dbReference type="EMBL" id="CEP02450.1"/>
    </source>
</evidence>
<evidence type="ECO:0000313" key="3">
    <source>
        <dbReference type="EMBL" id="SPQ94384.1"/>
    </source>
</evidence>
<keyword evidence="3" id="KW-0496">Mitochondrion</keyword>
<feature type="compositionally biased region" description="Low complexity" evidence="1">
    <location>
        <begin position="184"/>
        <end position="193"/>
    </location>
</feature>
<dbReference type="EMBL" id="CDSF01000128">
    <property type="protein sequence ID" value="CEP02450.1"/>
    <property type="molecule type" value="Genomic_DNA"/>
</dbReference>
<reference evidence="3 5" key="2">
    <citation type="submission" date="2018-03" db="EMBL/GenBank/DDBJ databases">
        <authorList>
            <person name="Fogelqvist J."/>
        </authorList>
    </citation>
    <scope>NUCLEOTIDE SEQUENCE [LARGE SCALE GENOMIC DNA]</scope>
</reference>
<feature type="region of interest" description="Disordered" evidence="1">
    <location>
        <begin position="130"/>
        <end position="220"/>
    </location>
</feature>
<dbReference type="Proteomes" id="UP000039324">
    <property type="component" value="Unassembled WGS sequence"/>
</dbReference>
<proteinExistence type="predicted"/>
<protein>
    <submittedName>
        <fullName evidence="2">Uncharacterized protein</fullName>
    </submittedName>
</protein>
<dbReference type="Proteomes" id="UP000290189">
    <property type="component" value="Unassembled WGS sequence"/>
</dbReference>
<evidence type="ECO:0000313" key="5">
    <source>
        <dbReference type="Proteomes" id="UP000290189"/>
    </source>
</evidence>
<organism evidence="2 4">
    <name type="scientific">Plasmodiophora brassicae</name>
    <name type="common">Clubroot disease agent</name>
    <dbReference type="NCBI Taxonomy" id="37360"/>
    <lineage>
        <taxon>Eukaryota</taxon>
        <taxon>Sar</taxon>
        <taxon>Rhizaria</taxon>
        <taxon>Endomyxa</taxon>
        <taxon>Phytomyxea</taxon>
        <taxon>Plasmodiophorida</taxon>
        <taxon>Plasmodiophoridae</taxon>
        <taxon>Plasmodiophora</taxon>
    </lineage>
</organism>
<accession>A0A0G4J4D7</accession>